<organism evidence="8 9">
    <name type="scientific">Kineosphaera limosa NBRC 100340</name>
    <dbReference type="NCBI Taxonomy" id="1184609"/>
    <lineage>
        <taxon>Bacteria</taxon>
        <taxon>Bacillati</taxon>
        <taxon>Actinomycetota</taxon>
        <taxon>Actinomycetes</taxon>
        <taxon>Micrococcales</taxon>
        <taxon>Dermatophilaceae</taxon>
        <taxon>Kineosphaera</taxon>
    </lineage>
</organism>
<evidence type="ECO:0000256" key="7">
    <source>
        <dbReference type="SAM" id="Phobius"/>
    </source>
</evidence>
<gene>
    <name evidence="8" type="ORF">KILIM_002_00140</name>
</gene>
<feature type="transmembrane region" description="Helical" evidence="7">
    <location>
        <begin position="143"/>
        <end position="164"/>
    </location>
</feature>
<evidence type="ECO:0000256" key="2">
    <source>
        <dbReference type="ARBA" id="ARBA00022475"/>
    </source>
</evidence>
<evidence type="ECO:0000256" key="1">
    <source>
        <dbReference type="ARBA" id="ARBA00004651"/>
    </source>
</evidence>
<keyword evidence="2" id="KW-1003">Cell membrane</keyword>
<dbReference type="PANTHER" id="PTHR30250">
    <property type="entry name" value="PST FAMILY PREDICTED COLANIC ACID TRANSPORTER"/>
    <property type="match status" value="1"/>
</dbReference>
<dbReference type="STRING" id="1184609.KILIM_002_00140"/>
<feature type="transmembrane region" description="Helical" evidence="7">
    <location>
        <begin position="390"/>
        <end position="409"/>
    </location>
</feature>
<feature type="transmembrane region" description="Helical" evidence="7">
    <location>
        <begin position="415"/>
        <end position="435"/>
    </location>
</feature>
<comment type="caution">
    <text evidence="8">The sequence shown here is derived from an EMBL/GenBank/DDBJ whole genome shotgun (WGS) entry which is preliminary data.</text>
</comment>
<keyword evidence="9" id="KW-1185">Reference proteome</keyword>
<keyword evidence="5 7" id="KW-0472">Membrane</keyword>
<dbReference type="RefSeq" id="WP_006590590.1">
    <property type="nucleotide sequence ID" value="NZ_BAHD01000002.1"/>
</dbReference>
<feature type="transmembrane region" description="Helical" evidence="7">
    <location>
        <begin position="76"/>
        <end position="94"/>
    </location>
</feature>
<feature type="transmembrane region" description="Helical" evidence="7">
    <location>
        <begin position="176"/>
        <end position="201"/>
    </location>
</feature>
<feature type="transmembrane region" description="Helical" evidence="7">
    <location>
        <begin position="207"/>
        <end position="227"/>
    </location>
</feature>
<sequence>MSTPRGELPGEPPPGPIGDGPESAPVAGAAGGRGGQGDLFGRGMLYVLVWSMQTVVATVVSPILARLLAIPEFGSLAAAIALFQLLSLLAVFGLDHALELQRVEDRDDDTKARGLLAAGVLYAALVTLLAAATSQWWAPTLGFPSGGGIVLVTLLWTAPGAAVIMVQSLLQAEDRLLPFTIVSLFSTVGGQVFGMGLLLFVERSAIVYAWGGVIGQVLAFCLGLIWTRPRWRGIWDGPLIRSALALGIPLVFASLSQFILSAGDRFIIQRYLGESQTARYQIAFTVGNVMALILAFLNRAWLPRLKSIEDETTRWHVIGASRDGLYWLLGFAVLGVTVASPTLLRIFAPPSYDLEPLTIVVFIVALGAVPTAAAGATGRMLITMRISKPLAWAALVALVTKLVVTFALLAPLGLAGAALGTLVGIGAQALALRWAISRRYRFERSSVSSLVVLSTCIALAAGSLLLPQTPGWNIARFAFAALCLVPFFLSLRALQQGREPLRRSARAQ</sequence>
<evidence type="ECO:0000256" key="6">
    <source>
        <dbReference type="SAM" id="MobiDB-lite"/>
    </source>
</evidence>
<dbReference type="EMBL" id="BAHD01000002">
    <property type="protein sequence ID" value="GAB94057.1"/>
    <property type="molecule type" value="Genomic_DNA"/>
</dbReference>
<dbReference type="SUPFAM" id="SSF103473">
    <property type="entry name" value="MFS general substrate transporter"/>
    <property type="match status" value="1"/>
</dbReference>
<keyword evidence="3 7" id="KW-0812">Transmembrane</keyword>
<feature type="transmembrane region" description="Helical" evidence="7">
    <location>
        <begin position="115"/>
        <end position="137"/>
    </location>
</feature>
<feature type="transmembrane region" description="Helical" evidence="7">
    <location>
        <begin position="359"/>
        <end position="378"/>
    </location>
</feature>
<feature type="transmembrane region" description="Helical" evidence="7">
    <location>
        <begin position="280"/>
        <end position="297"/>
    </location>
</feature>
<feature type="transmembrane region" description="Helical" evidence="7">
    <location>
        <begin position="474"/>
        <end position="494"/>
    </location>
</feature>
<name>K6WPJ8_9MICO</name>
<evidence type="ECO:0000313" key="8">
    <source>
        <dbReference type="EMBL" id="GAB94057.1"/>
    </source>
</evidence>
<feature type="transmembrane region" description="Helical" evidence="7">
    <location>
        <begin position="239"/>
        <end position="260"/>
    </location>
</feature>
<dbReference type="Pfam" id="PF13440">
    <property type="entry name" value="Polysacc_synt_3"/>
    <property type="match status" value="1"/>
</dbReference>
<protein>
    <submittedName>
        <fullName evidence="8">Uncharacterized protein</fullName>
    </submittedName>
</protein>
<comment type="subcellular location">
    <subcellularLocation>
        <location evidence="1">Cell membrane</location>
        <topology evidence="1">Multi-pass membrane protein</topology>
    </subcellularLocation>
</comment>
<keyword evidence="4 7" id="KW-1133">Transmembrane helix</keyword>
<feature type="region of interest" description="Disordered" evidence="6">
    <location>
        <begin position="1"/>
        <end position="30"/>
    </location>
</feature>
<dbReference type="Proteomes" id="UP000008366">
    <property type="component" value="Unassembled WGS sequence"/>
</dbReference>
<evidence type="ECO:0000256" key="3">
    <source>
        <dbReference type="ARBA" id="ARBA00022692"/>
    </source>
</evidence>
<dbReference type="InterPro" id="IPR036259">
    <property type="entry name" value="MFS_trans_sf"/>
</dbReference>
<dbReference type="PANTHER" id="PTHR30250:SF11">
    <property type="entry name" value="O-ANTIGEN TRANSPORTER-RELATED"/>
    <property type="match status" value="1"/>
</dbReference>
<dbReference type="GO" id="GO:0005886">
    <property type="term" value="C:plasma membrane"/>
    <property type="evidence" value="ECO:0007669"/>
    <property type="project" value="UniProtKB-SubCell"/>
</dbReference>
<evidence type="ECO:0000256" key="5">
    <source>
        <dbReference type="ARBA" id="ARBA00023136"/>
    </source>
</evidence>
<dbReference type="eggNOG" id="COG2244">
    <property type="taxonomic scope" value="Bacteria"/>
</dbReference>
<feature type="transmembrane region" description="Helical" evidence="7">
    <location>
        <begin position="324"/>
        <end position="347"/>
    </location>
</feature>
<feature type="transmembrane region" description="Helical" evidence="7">
    <location>
        <begin position="43"/>
        <end position="64"/>
    </location>
</feature>
<dbReference type="InterPro" id="IPR050833">
    <property type="entry name" value="Poly_Biosynth_Transport"/>
</dbReference>
<feature type="transmembrane region" description="Helical" evidence="7">
    <location>
        <begin position="447"/>
        <end position="468"/>
    </location>
</feature>
<dbReference type="AlphaFoldDB" id="K6WPJ8"/>
<evidence type="ECO:0000256" key="4">
    <source>
        <dbReference type="ARBA" id="ARBA00022989"/>
    </source>
</evidence>
<reference evidence="8 9" key="1">
    <citation type="submission" date="2012-08" db="EMBL/GenBank/DDBJ databases">
        <title>Whole genome shotgun sequence of Kineosphaera limosa NBRC 100340.</title>
        <authorList>
            <person name="Yoshida I."/>
            <person name="Isaki S."/>
            <person name="Hosoyama A."/>
            <person name="Tsuchikane K."/>
            <person name="Katsumata H."/>
            <person name="Ando Y."/>
            <person name="Ohji S."/>
            <person name="Hamada M."/>
            <person name="Tamura T."/>
            <person name="Yamazoe A."/>
            <person name="Yamazaki S."/>
            <person name="Fujita N."/>
        </authorList>
    </citation>
    <scope>NUCLEOTIDE SEQUENCE [LARGE SCALE GENOMIC DNA]</scope>
    <source>
        <strain evidence="8 9">NBRC 100340</strain>
    </source>
</reference>
<proteinExistence type="predicted"/>
<evidence type="ECO:0000313" key="9">
    <source>
        <dbReference type="Proteomes" id="UP000008366"/>
    </source>
</evidence>
<accession>K6WPJ8</accession>